<evidence type="ECO:0000256" key="1">
    <source>
        <dbReference type="ARBA" id="ARBA00022737"/>
    </source>
</evidence>
<protein>
    <submittedName>
        <fullName evidence="4">CUB domain-containing protein</fullName>
    </submittedName>
</protein>
<dbReference type="InterPro" id="IPR044060">
    <property type="entry name" value="Bacterial_rp_domain"/>
</dbReference>
<evidence type="ECO:0000259" key="3">
    <source>
        <dbReference type="PROSITE" id="PS01180"/>
    </source>
</evidence>
<gene>
    <name evidence="4" type="ORF">IAA73_12275</name>
</gene>
<proteinExistence type="predicted"/>
<dbReference type="Gene3D" id="2.160.20.110">
    <property type="match status" value="1"/>
</dbReference>
<dbReference type="EMBL" id="JADIMG010000111">
    <property type="protein sequence ID" value="MBO8461086.1"/>
    <property type="molecule type" value="Genomic_DNA"/>
</dbReference>
<sequence length="774" mass="83372">SNMAELYWFAALVNGTLDTVPQETEADAVLTADIVINENVLTAEGELVEETDGLMAWTSMGSESAPFNGTFDGQGHTISGLYINQPKADEQGLFGYVGSSGNVSWIEVTGSYIHGQDGVGGITGINNGLLTACSYSGTVIGYDYPIGGVAGENNGTVSCCYATGKVHATGSDPYVGGVVGDNYGTISSCYSTALLSTDNSGSIGGVASYNDGGPITDSYYSQGSADKGVDENGGTVENVESRTAEQFASGEVTWLLQHAITDDTQIWGQSLPADTLPMLLSEHKVYAALFIHETTSLQMMAKYGNLNAQIPLSTAEELGANGEVSFTDTLGNPLTETITLLSDTVILVNCRLYSITVSNNILNGDISVPYDSYNVGAEVTVEAIPYSGYEPLCLYVQTYDGQEYEYEDFSFTMPAADVVLSADFIPYLYGATYTISEDDNAYNVMLTWDYDASDCHTLIYRDGNLLHTTEVNETSWQEQISEDGVYNYTLYVENAQGVRSRGTLLTVYAYPSTPMGTSGTQSIDLGDVPELFTDDGGRNGNYSNDVDVTTEITAQEDCRIYLTGNYVLEQGYDYLQIYDSDNSRLRECNGMGTIEPALFSSGNTLSVRFTSDGSETYEGFELYVETVYPITIAEVENGTVESDTAWARAGGIVTLTPLPNEQYTYVEGSLKVLKADDPTVEVPVNADGSFTMPAFKITVTATFESSTALSVAETASWNVFGTDGMLHITGTEAEAEVYDVRGVLLYRGMDRNLYMPTGVYIVRAEGQVQKAIVK</sequence>
<dbReference type="PROSITE" id="PS01180">
    <property type="entry name" value="CUB"/>
    <property type="match status" value="1"/>
</dbReference>
<reference evidence="4" key="2">
    <citation type="journal article" date="2021" name="PeerJ">
        <title>Extensive microbial diversity within the chicken gut microbiome revealed by metagenomics and culture.</title>
        <authorList>
            <person name="Gilroy R."/>
            <person name="Ravi A."/>
            <person name="Getino M."/>
            <person name="Pursley I."/>
            <person name="Horton D.L."/>
            <person name="Alikhan N.F."/>
            <person name="Baker D."/>
            <person name="Gharbi K."/>
            <person name="Hall N."/>
            <person name="Watson M."/>
            <person name="Adriaenssens E.M."/>
            <person name="Foster-Nyarko E."/>
            <person name="Jarju S."/>
            <person name="Secka A."/>
            <person name="Antonio M."/>
            <person name="Oren A."/>
            <person name="Chaudhuri R.R."/>
            <person name="La Ragione R."/>
            <person name="Hildebrand F."/>
            <person name="Pallen M.J."/>
        </authorList>
    </citation>
    <scope>NUCLEOTIDE SEQUENCE</scope>
    <source>
        <strain evidence="4">G3-3990</strain>
    </source>
</reference>
<evidence type="ECO:0000313" key="4">
    <source>
        <dbReference type="EMBL" id="MBO8461086.1"/>
    </source>
</evidence>
<dbReference type="Pfam" id="PF00431">
    <property type="entry name" value="CUB"/>
    <property type="match status" value="1"/>
</dbReference>
<dbReference type="PANTHER" id="PTHR24251:SF37">
    <property type="entry name" value="CUB DOMAIN-CONTAINING PROTEIN"/>
    <property type="match status" value="1"/>
</dbReference>
<evidence type="ECO:0000313" key="5">
    <source>
        <dbReference type="Proteomes" id="UP000823641"/>
    </source>
</evidence>
<dbReference type="PANTHER" id="PTHR24251">
    <property type="entry name" value="OVOCHYMASE-RELATED"/>
    <property type="match status" value="1"/>
</dbReference>
<keyword evidence="2" id="KW-1015">Disulfide bond</keyword>
<dbReference type="Pfam" id="PF18998">
    <property type="entry name" value="Flg_new_2"/>
    <property type="match status" value="2"/>
</dbReference>
<dbReference type="InterPro" id="IPR000859">
    <property type="entry name" value="CUB_dom"/>
</dbReference>
<comment type="caution">
    <text evidence="4">The sequence shown here is derived from an EMBL/GenBank/DDBJ whole genome shotgun (WGS) entry which is preliminary data.</text>
</comment>
<organism evidence="4 5">
    <name type="scientific">Candidatus Gallipaludibacter merdavium</name>
    <dbReference type="NCBI Taxonomy" id="2840839"/>
    <lineage>
        <taxon>Bacteria</taxon>
        <taxon>Pseudomonadati</taxon>
        <taxon>Bacteroidota</taxon>
        <taxon>Bacteroidia</taxon>
        <taxon>Bacteroidales</taxon>
        <taxon>Candidatus Gallipaludibacter</taxon>
    </lineage>
</organism>
<feature type="domain" description="CUB" evidence="3">
    <location>
        <begin position="517"/>
        <end position="627"/>
    </location>
</feature>
<name>A0A9D9N5C0_9BACT</name>
<keyword evidence="1" id="KW-0677">Repeat</keyword>
<dbReference type="InterPro" id="IPR035914">
    <property type="entry name" value="Sperma_CUB_dom_sf"/>
</dbReference>
<dbReference type="Gene3D" id="2.60.120.290">
    <property type="entry name" value="Spermadhesin, CUB domain"/>
    <property type="match status" value="1"/>
</dbReference>
<evidence type="ECO:0000256" key="2">
    <source>
        <dbReference type="ARBA" id="ARBA00023157"/>
    </source>
</evidence>
<dbReference type="Proteomes" id="UP000823641">
    <property type="component" value="Unassembled WGS sequence"/>
</dbReference>
<dbReference type="SUPFAM" id="SSF49854">
    <property type="entry name" value="Spermadhesin, CUB domain"/>
    <property type="match status" value="1"/>
</dbReference>
<dbReference type="SMART" id="SM00042">
    <property type="entry name" value="CUB"/>
    <property type="match status" value="1"/>
</dbReference>
<dbReference type="AlphaFoldDB" id="A0A9D9N5C0"/>
<reference evidence="4" key="1">
    <citation type="submission" date="2020-10" db="EMBL/GenBank/DDBJ databases">
        <authorList>
            <person name="Gilroy R."/>
        </authorList>
    </citation>
    <scope>NUCLEOTIDE SEQUENCE</scope>
    <source>
        <strain evidence="4">G3-3990</strain>
    </source>
</reference>
<feature type="non-terminal residue" evidence="4">
    <location>
        <position position="1"/>
    </location>
</feature>
<accession>A0A9D9N5C0</accession>
<dbReference type="CDD" id="cd00041">
    <property type="entry name" value="CUB"/>
    <property type="match status" value="1"/>
</dbReference>